<dbReference type="GO" id="GO:0000175">
    <property type="term" value="F:3'-5'-RNA exonuclease activity"/>
    <property type="evidence" value="ECO:0007669"/>
    <property type="project" value="TreeGrafter"/>
</dbReference>
<dbReference type="EMBL" id="ASPP01004644">
    <property type="protein sequence ID" value="ETO31861.1"/>
    <property type="molecule type" value="Genomic_DNA"/>
</dbReference>
<accession>X6P0Y5</accession>
<dbReference type="PANTHER" id="PTHR12121">
    <property type="entry name" value="CARBON CATABOLITE REPRESSOR PROTEIN 4"/>
    <property type="match status" value="1"/>
</dbReference>
<evidence type="ECO:0008006" key="3">
    <source>
        <dbReference type="Google" id="ProtNLM"/>
    </source>
</evidence>
<proteinExistence type="predicted"/>
<dbReference type="InterPro" id="IPR050410">
    <property type="entry name" value="CCR4/nocturin_mRNA_transcr"/>
</dbReference>
<sequence>MSKTVEYQAKLYPRLERLPATLWNQFSVTSFNMLTRGFEQKGYYQYVNEQARLWSFRRPKLVKIIDSFRSDIICLQEVFSPTFSQEFGNVLKCTKELGFEHVMEDTTHHITCCTLFDPKKFAMIYREFRSRNVLALLERLTTEADEKRSLCRTIMKKI</sequence>
<dbReference type="SUPFAM" id="SSF56219">
    <property type="entry name" value="DNase I-like"/>
    <property type="match status" value="1"/>
</dbReference>
<gene>
    <name evidence="1" type="ORF">RFI_05255</name>
</gene>
<evidence type="ECO:0000313" key="2">
    <source>
        <dbReference type="Proteomes" id="UP000023152"/>
    </source>
</evidence>
<keyword evidence="2" id="KW-1185">Reference proteome</keyword>
<comment type="caution">
    <text evidence="1">The sequence shown here is derived from an EMBL/GenBank/DDBJ whole genome shotgun (WGS) entry which is preliminary data.</text>
</comment>
<dbReference type="OrthoDB" id="428734at2759"/>
<organism evidence="1 2">
    <name type="scientific">Reticulomyxa filosa</name>
    <dbReference type="NCBI Taxonomy" id="46433"/>
    <lineage>
        <taxon>Eukaryota</taxon>
        <taxon>Sar</taxon>
        <taxon>Rhizaria</taxon>
        <taxon>Retaria</taxon>
        <taxon>Foraminifera</taxon>
        <taxon>Monothalamids</taxon>
        <taxon>Reticulomyxidae</taxon>
        <taxon>Reticulomyxa</taxon>
    </lineage>
</organism>
<protein>
    <recommendedName>
        <fullName evidence="3">Endonuclease/exonuclease/phosphatase domain-containing protein</fullName>
    </recommendedName>
</protein>
<dbReference type="AlphaFoldDB" id="X6P0Y5"/>
<dbReference type="PANTHER" id="PTHR12121:SF36">
    <property type="entry name" value="ENDONUCLEASE_EXONUCLEASE_PHOSPHATASE DOMAIN-CONTAINING PROTEIN"/>
    <property type="match status" value="1"/>
</dbReference>
<dbReference type="Proteomes" id="UP000023152">
    <property type="component" value="Unassembled WGS sequence"/>
</dbReference>
<name>X6P0Y5_RETFI</name>
<reference evidence="1 2" key="1">
    <citation type="journal article" date="2013" name="Curr. Biol.">
        <title>The Genome of the Foraminiferan Reticulomyxa filosa.</title>
        <authorList>
            <person name="Glockner G."/>
            <person name="Hulsmann N."/>
            <person name="Schleicher M."/>
            <person name="Noegel A.A."/>
            <person name="Eichinger L."/>
            <person name="Gallinger C."/>
            <person name="Pawlowski J."/>
            <person name="Sierra R."/>
            <person name="Euteneuer U."/>
            <person name="Pillet L."/>
            <person name="Moustafa A."/>
            <person name="Platzer M."/>
            <person name="Groth M."/>
            <person name="Szafranski K."/>
            <person name="Schliwa M."/>
        </authorList>
    </citation>
    <scope>NUCLEOTIDE SEQUENCE [LARGE SCALE GENOMIC DNA]</scope>
</reference>
<dbReference type="Gene3D" id="3.60.10.10">
    <property type="entry name" value="Endonuclease/exonuclease/phosphatase"/>
    <property type="match status" value="1"/>
</dbReference>
<evidence type="ECO:0000313" key="1">
    <source>
        <dbReference type="EMBL" id="ETO31861.1"/>
    </source>
</evidence>
<dbReference type="InterPro" id="IPR036691">
    <property type="entry name" value="Endo/exonu/phosph_ase_sf"/>
</dbReference>